<dbReference type="Pfam" id="PF02518">
    <property type="entry name" value="HATPase_c"/>
    <property type="match status" value="1"/>
</dbReference>
<dbReference type="SMART" id="SM00387">
    <property type="entry name" value="HATPase_c"/>
    <property type="match status" value="1"/>
</dbReference>
<dbReference type="InterPro" id="IPR003661">
    <property type="entry name" value="HisK_dim/P_dom"/>
</dbReference>
<dbReference type="PANTHER" id="PTHR43065">
    <property type="entry name" value="SENSOR HISTIDINE KINASE"/>
    <property type="match status" value="1"/>
</dbReference>
<evidence type="ECO:0000256" key="6">
    <source>
        <dbReference type="ARBA" id="ARBA00022679"/>
    </source>
</evidence>
<evidence type="ECO:0000256" key="13">
    <source>
        <dbReference type="SAM" id="Coils"/>
    </source>
</evidence>
<dbReference type="Gene3D" id="1.10.287.130">
    <property type="match status" value="1"/>
</dbReference>
<evidence type="ECO:0000256" key="9">
    <source>
        <dbReference type="ARBA" id="ARBA00022777"/>
    </source>
</evidence>
<keyword evidence="13" id="KW-0175">Coiled coil</keyword>
<gene>
    <name evidence="16" type="ORF">M8A51_14685</name>
</gene>
<dbReference type="InterPro" id="IPR029151">
    <property type="entry name" value="Sensor-like_sf"/>
</dbReference>
<keyword evidence="12" id="KW-0902">Two-component regulatory system</keyword>
<protein>
    <recommendedName>
        <fullName evidence="3">histidine kinase</fullName>
        <ecNumber evidence="3">2.7.13.3</ecNumber>
    </recommendedName>
</protein>
<comment type="subcellular location">
    <subcellularLocation>
        <location evidence="2">Cell membrane</location>
        <topology evidence="2">Multi-pass membrane protein</topology>
    </subcellularLocation>
</comment>
<dbReference type="Gene3D" id="3.30.450.20">
    <property type="entry name" value="PAS domain"/>
    <property type="match status" value="2"/>
</dbReference>
<evidence type="ECO:0000256" key="12">
    <source>
        <dbReference type="ARBA" id="ARBA00023012"/>
    </source>
</evidence>
<dbReference type="InterPro" id="IPR005467">
    <property type="entry name" value="His_kinase_dom"/>
</dbReference>
<evidence type="ECO:0000256" key="4">
    <source>
        <dbReference type="ARBA" id="ARBA00022475"/>
    </source>
</evidence>
<keyword evidence="10 16" id="KW-0067">ATP-binding</keyword>
<reference evidence="16" key="1">
    <citation type="submission" date="2022-05" db="EMBL/GenBank/DDBJ databases">
        <title>Schlegelella sp. nov., isolated from mangrove soil.</title>
        <authorList>
            <person name="Liu Y."/>
            <person name="Ge X."/>
            <person name="Liu W."/>
        </authorList>
    </citation>
    <scope>NUCLEOTIDE SEQUENCE</scope>
    <source>
        <strain evidence="16">S2-27</strain>
    </source>
</reference>
<evidence type="ECO:0000256" key="1">
    <source>
        <dbReference type="ARBA" id="ARBA00000085"/>
    </source>
</evidence>
<feature type="transmembrane region" description="Helical" evidence="14">
    <location>
        <begin position="26"/>
        <end position="46"/>
    </location>
</feature>
<dbReference type="InterPro" id="IPR004358">
    <property type="entry name" value="Sig_transdc_His_kin-like_C"/>
</dbReference>
<comment type="caution">
    <text evidence="16">The sequence shown here is derived from an EMBL/GenBank/DDBJ whole genome shotgun (WGS) entry which is preliminary data.</text>
</comment>
<evidence type="ECO:0000256" key="14">
    <source>
        <dbReference type="SAM" id="Phobius"/>
    </source>
</evidence>
<feature type="domain" description="Histidine kinase" evidence="15">
    <location>
        <begin position="407"/>
        <end position="620"/>
    </location>
</feature>
<sequence length="627" mass="67909">MHGITTAVGRILDRAAPKRPLEPLKWGVAAALACLLLGLLVHQAVFSSQLDEQRRAATRRLESYALSLQALLDRNEALPALLALEPRLGLLLDERAPAARDTANRYLQDVAAAAKVSAAYLMNAEGLTVAASNWDQAISFVGQNYRFRPYFQQAVVGKFGRFYGVGVTTGEPGYFLTSRLRTPAGRLGVAAVKLNLDPFEDAMEQSGEPLLLSDRDGVVFLSAVPHWKYRVLAPLSHATRARIEQARQYGGLPLPPLREGLALGAGGSEARLLHEGAERNFSIVTQPVGQLGWRMMLLVDQGDAHRAALVSGSAAALAAAVLFGIAMHLRLNRQRHEERVAAEARLRDVHQQLEHRIAERTAALTTANLSLEQKVAELERTEAILRQTRDSAVQAGKLAVLGQMSAGMSHELNQPLAALHTLSDNAIQLLAQQRVDETRENLALISQLAARMGRIVRQLKSFARKGPAHLEPVNVADAVDQALLIVEPRRSEADATIDVEPPQPPLRVRADATRLVQVLVNLIRNGLDEVATLDDRRLSIRAQAQGDRIAIRIRDSGPGLSAQVLPHLFEPFYTTKPVGQGLGLGLALSHAIVQGLGGRLEGRNPDGGGAEFTVTLDAAPLPKDDRA</sequence>
<dbReference type="InterPro" id="IPR003594">
    <property type="entry name" value="HATPase_dom"/>
</dbReference>
<dbReference type="CDD" id="cd00082">
    <property type="entry name" value="HisKA"/>
    <property type="match status" value="1"/>
</dbReference>
<dbReference type="Gene3D" id="3.30.565.10">
    <property type="entry name" value="Histidine kinase-like ATPase, C-terminal domain"/>
    <property type="match status" value="1"/>
</dbReference>
<dbReference type="Pfam" id="PF00512">
    <property type="entry name" value="HisKA"/>
    <property type="match status" value="1"/>
</dbReference>
<keyword evidence="4" id="KW-1003">Cell membrane</keyword>
<dbReference type="Proteomes" id="UP001165541">
    <property type="component" value="Unassembled WGS sequence"/>
</dbReference>
<dbReference type="InterPro" id="IPR036097">
    <property type="entry name" value="HisK_dim/P_sf"/>
</dbReference>
<keyword evidence="5" id="KW-0597">Phosphoprotein</keyword>
<dbReference type="PANTHER" id="PTHR43065:SF46">
    <property type="entry name" value="C4-DICARBOXYLATE TRANSPORT SENSOR PROTEIN DCTB"/>
    <property type="match status" value="1"/>
</dbReference>
<evidence type="ECO:0000256" key="8">
    <source>
        <dbReference type="ARBA" id="ARBA00022741"/>
    </source>
</evidence>
<evidence type="ECO:0000256" key="2">
    <source>
        <dbReference type="ARBA" id="ARBA00004651"/>
    </source>
</evidence>
<accession>A0ABT0YPV2</accession>
<keyword evidence="6" id="KW-0808">Transferase</keyword>
<proteinExistence type="predicted"/>
<evidence type="ECO:0000256" key="7">
    <source>
        <dbReference type="ARBA" id="ARBA00022692"/>
    </source>
</evidence>
<keyword evidence="17" id="KW-1185">Reference proteome</keyword>
<dbReference type="EMBL" id="JAMKFE010000008">
    <property type="protein sequence ID" value="MCM5680768.1"/>
    <property type="molecule type" value="Genomic_DNA"/>
</dbReference>
<dbReference type="PROSITE" id="PS50109">
    <property type="entry name" value="HIS_KIN"/>
    <property type="match status" value="1"/>
</dbReference>
<keyword evidence="9" id="KW-0418">Kinase</keyword>
<dbReference type="EC" id="2.7.13.3" evidence="3"/>
<dbReference type="GO" id="GO:0005524">
    <property type="term" value="F:ATP binding"/>
    <property type="evidence" value="ECO:0007669"/>
    <property type="project" value="UniProtKB-KW"/>
</dbReference>
<keyword evidence="7 14" id="KW-0812">Transmembrane</keyword>
<dbReference type="InterPro" id="IPR017055">
    <property type="entry name" value="Sig_transdc_His_kinase_DctB"/>
</dbReference>
<dbReference type="InterPro" id="IPR036890">
    <property type="entry name" value="HATPase_C_sf"/>
</dbReference>
<comment type="catalytic activity">
    <reaction evidence="1">
        <text>ATP + protein L-histidine = ADP + protein N-phospho-L-histidine.</text>
        <dbReference type="EC" id="2.7.13.3"/>
    </reaction>
</comment>
<dbReference type="RefSeq" id="WP_251779214.1">
    <property type="nucleotide sequence ID" value="NZ_JAMKFE010000008.1"/>
</dbReference>
<dbReference type="SUPFAM" id="SSF55874">
    <property type="entry name" value="ATPase domain of HSP90 chaperone/DNA topoisomerase II/histidine kinase"/>
    <property type="match status" value="1"/>
</dbReference>
<dbReference type="SUPFAM" id="SSF103190">
    <property type="entry name" value="Sensory domain-like"/>
    <property type="match status" value="1"/>
</dbReference>
<dbReference type="PRINTS" id="PR00344">
    <property type="entry name" value="BCTRLSENSOR"/>
</dbReference>
<dbReference type="SUPFAM" id="SSF47384">
    <property type="entry name" value="Homodimeric domain of signal transducing histidine kinase"/>
    <property type="match status" value="1"/>
</dbReference>
<dbReference type="PIRSF" id="PIRSF036431">
    <property type="entry name" value="STHK_DctB"/>
    <property type="match status" value="1"/>
</dbReference>
<evidence type="ECO:0000313" key="17">
    <source>
        <dbReference type="Proteomes" id="UP001165541"/>
    </source>
</evidence>
<keyword evidence="11 14" id="KW-1133">Transmembrane helix</keyword>
<feature type="coiled-coil region" evidence="13">
    <location>
        <begin position="361"/>
        <end position="391"/>
    </location>
</feature>
<evidence type="ECO:0000256" key="11">
    <source>
        <dbReference type="ARBA" id="ARBA00022989"/>
    </source>
</evidence>
<evidence type="ECO:0000259" key="15">
    <source>
        <dbReference type="PROSITE" id="PS50109"/>
    </source>
</evidence>
<keyword evidence="14" id="KW-0472">Membrane</keyword>
<name>A0ABT0YPV2_9BURK</name>
<evidence type="ECO:0000256" key="5">
    <source>
        <dbReference type="ARBA" id="ARBA00022553"/>
    </source>
</evidence>
<keyword evidence="8" id="KW-0547">Nucleotide-binding</keyword>
<organism evidence="16 17">
    <name type="scientific">Caldimonas mangrovi</name>
    <dbReference type="NCBI Taxonomy" id="2944811"/>
    <lineage>
        <taxon>Bacteria</taxon>
        <taxon>Pseudomonadati</taxon>
        <taxon>Pseudomonadota</taxon>
        <taxon>Betaproteobacteria</taxon>
        <taxon>Burkholderiales</taxon>
        <taxon>Sphaerotilaceae</taxon>
        <taxon>Caldimonas</taxon>
    </lineage>
</organism>
<evidence type="ECO:0000313" key="16">
    <source>
        <dbReference type="EMBL" id="MCM5680768.1"/>
    </source>
</evidence>
<dbReference type="SMART" id="SM00388">
    <property type="entry name" value="HisKA"/>
    <property type="match status" value="1"/>
</dbReference>
<evidence type="ECO:0000256" key="10">
    <source>
        <dbReference type="ARBA" id="ARBA00022840"/>
    </source>
</evidence>
<evidence type="ECO:0000256" key="3">
    <source>
        <dbReference type="ARBA" id="ARBA00012438"/>
    </source>
</evidence>